<keyword evidence="2" id="KW-0560">Oxidoreductase</keyword>
<reference evidence="4 5" key="1">
    <citation type="submission" date="2024-02" db="EMBL/GenBank/DDBJ databases">
        <authorList>
            <person name="Chen Y."/>
            <person name="Shah S."/>
            <person name="Dougan E. K."/>
            <person name="Thang M."/>
            <person name="Chan C."/>
        </authorList>
    </citation>
    <scope>NUCLEOTIDE SEQUENCE [LARGE SCALE GENOMIC DNA]</scope>
</reference>
<dbReference type="EMBL" id="CAXAMN010017702">
    <property type="protein sequence ID" value="CAK9050952.1"/>
    <property type="molecule type" value="Genomic_DNA"/>
</dbReference>
<sequence length="173" mass="18847">DRTSVDLSLRSQLGGHSVKRTLRPSNAFVGAEITFAAGQVLTKIAEQSDRFRLLLKSKWTGADVSKPLLIGRPQLTPPIQTLYGHHVVIATGGFGHDIKEMESLLLKYRPDLADFPTTLGSQTTGDGVKLARDLGARLVAARIEEGEGRVGEGFRVEEWVELPGKTSKDLVFP</sequence>
<comment type="caution">
    <text evidence="4">The sequence shown here is derived from an EMBL/GenBank/DDBJ whole genome shotgun (WGS) entry which is preliminary data.</text>
</comment>
<proteinExistence type="predicted"/>
<dbReference type="Gene3D" id="3.50.50.60">
    <property type="entry name" value="FAD/NAD(P)-binding domain"/>
    <property type="match status" value="1"/>
</dbReference>
<dbReference type="Pfam" id="PF00890">
    <property type="entry name" value="FAD_binding_2"/>
    <property type="match status" value="1"/>
</dbReference>
<evidence type="ECO:0000313" key="5">
    <source>
        <dbReference type="Proteomes" id="UP001642484"/>
    </source>
</evidence>
<gene>
    <name evidence="4" type="ORF">CCMP2556_LOCUS25924</name>
</gene>
<feature type="non-terminal residue" evidence="4">
    <location>
        <position position="1"/>
    </location>
</feature>
<organism evidence="4 5">
    <name type="scientific">Durusdinium trenchii</name>
    <dbReference type="NCBI Taxonomy" id="1381693"/>
    <lineage>
        <taxon>Eukaryota</taxon>
        <taxon>Sar</taxon>
        <taxon>Alveolata</taxon>
        <taxon>Dinophyceae</taxon>
        <taxon>Suessiales</taxon>
        <taxon>Symbiodiniaceae</taxon>
        <taxon>Durusdinium</taxon>
    </lineage>
</organism>
<dbReference type="PANTHER" id="PTHR43400">
    <property type="entry name" value="FUMARATE REDUCTASE"/>
    <property type="match status" value="1"/>
</dbReference>
<dbReference type="InterPro" id="IPR050315">
    <property type="entry name" value="FAD-oxidoreductase_2"/>
</dbReference>
<evidence type="ECO:0000259" key="3">
    <source>
        <dbReference type="Pfam" id="PF00890"/>
    </source>
</evidence>
<dbReference type="Proteomes" id="UP001642484">
    <property type="component" value="Unassembled WGS sequence"/>
</dbReference>
<protein>
    <recommendedName>
        <fullName evidence="3">FAD-dependent oxidoreductase 2 FAD-binding domain-containing protein</fullName>
    </recommendedName>
</protein>
<evidence type="ECO:0000256" key="2">
    <source>
        <dbReference type="ARBA" id="ARBA00023002"/>
    </source>
</evidence>
<dbReference type="InterPro" id="IPR036188">
    <property type="entry name" value="FAD/NAD-bd_sf"/>
</dbReference>
<evidence type="ECO:0000256" key="1">
    <source>
        <dbReference type="ARBA" id="ARBA00022630"/>
    </source>
</evidence>
<feature type="domain" description="FAD-dependent oxidoreductase 2 FAD-binding" evidence="3">
    <location>
        <begin position="14"/>
        <end position="145"/>
    </location>
</feature>
<dbReference type="InterPro" id="IPR003953">
    <property type="entry name" value="FAD-dep_OxRdtase_2_FAD-bd"/>
</dbReference>
<dbReference type="SUPFAM" id="SSF51905">
    <property type="entry name" value="FAD/NAD(P)-binding domain"/>
    <property type="match status" value="1"/>
</dbReference>
<name>A0ABP0MHK8_9DINO</name>
<dbReference type="PANTHER" id="PTHR43400:SF1">
    <property type="entry name" value="FUMARATE REDUCTASE"/>
    <property type="match status" value="1"/>
</dbReference>
<evidence type="ECO:0000313" key="4">
    <source>
        <dbReference type="EMBL" id="CAK9050952.1"/>
    </source>
</evidence>
<keyword evidence="1" id="KW-0285">Flavoprotein</keyword>
<accession>A0ABP0MHK8</accession>
<keyword evidence="5" id="KW-1185">Reference proteome</keyword>